<organism evidence="2">
    <name type="scientific">Oryza nivara</name>
    <name type="common">Indian wild rice</name>
    <name type="synonym">Oryza sativa f. spontanea</name>
    <dbReference type="NCBI Taxonomy" id="4536"/>
    <lineage>
        <taxon>Eukaryota</taxon>
        <taxon>Viridiplantae</taxon>
        <taxon>Streptophyta</taxon>
        <taxon>Embryophyta</taxon>
        <taxon>Tracheophyta</taxon>
        <taxon>Spermatophyta</taxon>
        <taxon>Magnoliopsida</taxon>
        <taxon>Liliopsida</taxon>
        <taxon>Poales</taxon>
        <taxon>Poaceae</taxon>
        <taxon>BOP clade</taxon>
        <taxon>Oryzoideae</taxon>
        <taxon>Oryzeae</taxon>
        <taxon>Oryzinae</taxon>
        <taxon>Oryza</taxon>
    </lineage>
</organism>
<accession>A0A0E0H4C7</accession>
<evidence type="ECO:0000313" key="2">
    <source>
        <dbReference type="EnsemblPlants" id="ONIVA04G20250.3"/>
    </source>
</evidence>
<reference evidence="2" key="2">
    <citation type="submission" date="2018-04" db="EMBL/GenBank/DDBJ databases">
        <title>OnivRS2 (Oryza nivara Reference Sequence Version 2).</title>
        <authorList>
            <person name="Zhang J."/>
            <person name="Kudrna D."/>
            <person name="Lee S."/>
            <person name="Talag J."/>
            <person name="Rajasekar S."/>
            <person name="Welchert J."/>
            <person name="Hsing Y.-I."/>
            <person name="Wing R.A."/>
        </authorList>
    </citation>
    <scope>NUCLEOTIDE SEQUENCE [LARGE SCALE GENOMIC DNA]</scope>
    <source>
        <strain evidence="2">SL10</strain>
    </source>
</reference>
<feature type="compositionally biased region" description="Basic residues" evidence="1">
    <location>
        <begin position="1"/>
        <end position="12"/>
    </location>
</feature>
<dbReference type="Proteomes" id="UP000006591">
    <property type="component" value="Chromosome 4"/>
</dbReference>
<dbReference type="EnsemblPlants" id="ONIVA04G20250.3">
    <property type="protein sequence ID" value="ONIVA04G20250.3"/>
    <property type="gene ID" value="ONIVA04G20250"/>
</dbReference>
<evidence type="ECO:0000313" key="3">
    <source>
        <dbReference type="Proteomes" id="UP000006591"/>
    </source>
</evidence>
<name>A0A0E0H4C7_ORYNI</name>
<feature type="region of interest" description="Disordered" evidence="1">
    <location>
        <begin position="1"/>
        <end position="37"/>
    </location>
</feature>
<dbReference type="AlphaFoldDB" id="A0A0E0H4C7"/>
<sequence length="72" mass="8177">MVPTKVSRRGNRQRADAGTDGVTREQPDRAASRSAACDYDEPRWRWTTTSSRGVGWARWWRGAASAPVWTRN</sequence>
<evidence type="ECO:0000256" key="1">
    <source>
        <dbReference type="SAM" id="MobiDB-lite"/>
    </source>
</evidence>
<feature type="compositionally biased region" description="Basic and acidic residues" evidence="1">
    <location>
        <begin position="13"/>
        <end position="31"/>
    </location>
</feature>
<dbReference type="Gramene" id="ONIVA04G20250.3">
    <property type="protein sequence ID" value="ONIVA04G20250.3"/>
    <property type="gene ID" value="ONIVA04G20250"/>
</dbReference>
<dbReference type="HOGENOM" id="CLU_2726539_0_0_1"/>
<protein>
    <submittedName>
        <fullName evidence="2">Uncharacterized protein</fullName>
    </submittedName>
</protein>
<proteinExistence type="predicted"/>
<keyword evidence="3" id="KW-1185">Reference proteome</keyword>
<reference evidence="2" key="1">
    <citation type="submission" date="2015-04" db="UniProtKB">
        <authorList>
            <consortium name="EnsemblPlants"/>
        </authorList>
    </citation>
    <scope>IDENTIFICATION</scope>
    <source>
        <strain evidence="2">SL10</strain>
    </source>
</reference>